<organism evidence="5">
    <name type="scientific">Telmatobacter sp. DSM 110680</name>
    <dbReference type="NCBI Taxonomy" id="3036704"/>
    <lineage>
        <taxon>Bacteria</taxon>
        <taxon>Pseudomonadati</taxon>
        <taxon>Acidobacteriota</taxon>
        <taxon>Terriglobia</taxon>
        <taxon>Terriglobales</taxon>
        <taxon>Acidobacteriaceae</taxon>
        <taxon>Telmatobacter</taxon>
    </lineage>
</organism>
<gene>
    <name evidence="5" type="ORF">P8935_01165</name>
</gene>
<dbReference type="InterPro" id="IPR051829">
    <property type="entry name" value="Multiheme_Cytochr_ET"/>
</dbReference>
<sequence length="331" mass="35742">MHKDRPKKRTSGSEPSVKIPRRRASFLLLFAAVTFTTCAVAAPAKDAKPASAKTSQVAPAPGDFVGQEICATCHEEVSKGFSSNQHTKLAEMHGKTGVTCEGCHGAGKAHVDGGGDVTKIFNPAKATAKEVDARCLSCHQGQHANFERTAHGENNVSCVSCHSIHGGEDKEQLLKVAQPKLCFQCHTDTKPQFNMPFHHKVEEGLMKCTDCHDPHGTFEKKNLRASAQMDAVCTKCHTETAGPFVYEHDVVKTEGCTACHFPHGGPNPRLLNRASVNTICLQCHSASPNFTTAPAPTGPAHNQATQYQSCTICHTDIHGSNTHPHFFKTNF</sequence>
<dbReference type="InterPro" id="IPR020015">
    <property type="entry name" value="Decahaem_cyt-c_DmsE"/>
</dbReference>
<evidence type="ECO:0000256" key="2">
    <source>
        <dbReference type="SAM" id="SignalP"/>
    </source>
</evidence>
<feature type="domain" description="Doubled CXXCH motif" evidence="3">
    <location>
        <begin position="198"/>
        <end position="241"/>
    </location>
</feature>
<accession>A0AAU7DLK6</accession>
<dbReference type="InterPro" id="IPR036280">
    <property type="entry name" value="Multihaem_cyt_sf"/>
</dbReference>
<dbReference type="PANTHER" id="PTHR35038">
    <property type="entry name" value="DISSIMILATORY SULFITE REDUCTASE SIRA"/>
    <property type="match status" value="1"/>
</dbReference>
<reference evidence="5" key="1">
    <citation type="submission" date="2023-03" db="EMBL/GenBank/DDBJ databases">
        <title>Edaphobacter sp.</title>
        <authorList>
            <person name="Huber K.J."/>
            <person name="Papendorf J."/>
            <person name="Pilke C."/>
            <person name="Bunk B."/>
            <person name="Sproeer C."/>
            <person name="Pester M."/>
        </authorList>
    </citation>
    <scope>NUCLEOTIDE SEQUENCE</scope>
    <source>
        <strain evidence="5">DSM 110680</strain>
    </source>
</reference>
<protein>
    <submittedName>
        <fullName evidence="5">DmsE family decaheme c-type cytochrome</fullName>
    </submittedName>
</protein>
<feature type="domain" description="Cytochrome c-552/4" evidence="4">
    <location>
        <begin position="48"/>
        <end position="105"/>
    </location>
</feature>
<feature type="domain" description="Doubled CXXCH motif" evidence="3">
    <location>
        <begin position="157"/>
        <end position="190"/>
    </location>
</feature>
<dbReference type="Gene3D" id="1.10.287.3080">
    <property type="match status" value="1"/>
</dbReference>
<evidence type="ECO:0000259" key="4">
    <source>
        <dbReference type="Pfam" id="PF13435"/>
    </source>
</evidence>
<proteinExistence type="predicted"/>
<dbReference type="AlphaFoldDB" id="A0AAU7DLK6"/>
<feature type="chain" id="PRO_5043739201" evidence="2">
    <location>
        <begin position="42"/>
        <end position="331"/>
    </location>
</feature>
<feature type="signal peptide" evidence="2">
    <location>
        <begin position="1"/>
        <end position="41"/>
    </location>
</feature>
<dbReference type="InterPro" id="IPR023155">
    <property type="entry name" value="Cyt_c-552/4"/>
</dbReference>
<dbReference type="GO" id="GO:0016491">
    <property type="term" value="F:oxidoreductase activity"/>
    <property type="evidence" value="ECO:0007669"/>
    <property type="project" value="TreeGrafter"/>
</dbReference>
<dbReference type="InterPro" id="IPR010177">
    <property type="entry name" value="Paired_CXXCH_1"/>
</dbReference>
<dbReference type="EMBL" id="CP121196">
    <property type="protein sequence ID" value="XBH17953.1"/>
    <property type="molecule type" value="Genomic_DNA"/>
</dbReference>
<feature type="domain" description="Doubled CXXCH motif" evidence="3">
    <location>
        <begin position="248"/>
        <end position="286"/>
    </location>
</feature>
<dbReference type="RefSeq" id="WP_348263179.1">
    <property type="nucleotide sequence ID" value="NZ_CP121196.1"/>
</dbReference>
<dbReference type="PANTHER" id="PTHR35038:SF6">
    <property type="entry name" value="SURFACE LOCALIZED DECAHEME CYTOCHROME C LIPOPROTEIN"/>
    <property type="match status" value="1"/>
</dbReference>
<evidence type="ECO:0000259" key="3">
    <source>
        <dbReference type="Pfam" id="PF09699"/>
    </source>
</evidence>
<keyword evidence="1 2" id="KW-0732">Signal</keyword>
<dbReference type="Gene3D" id="1.10.1130.10">
    <property type="entry name" value="Flavocytochrome C3, Chain A"/>
    <property type="match status" value="2"/>
</dbReference>
<dbReference type="Pfam" id="PF09699">
    <property type="entry name" value="Paired_CXXCH_1"/>
    <property type="match status" value="3"/>
</dbReference>
<dbReference type="NCBIfam" id="TIGR03508">
    <property type="entry name" value="decahem_SO"/>
    <property type="match status" value="1"/>
</dbReference>
<evidence type="ECO:0000313" key="5">
    <source>
        <dbReference type="EMBL" id="XBH17953.1"/>
    </source>
</evidence>
<dbReference type="NCBIfam" id="TIGR01905">
    <property type="entry name" value="paired_CXXCH_1"/>
    <property type="match status" value="3"/>
</dbReference>
<evidence type="ECO:0000256" key="1">
    <source>
        <dbReference type="ARBA" id="ARBA00022729"/>
    </source>
</evidence>
<dbReference type="SUPFAM" id="SSF48695">
    <property type="entry name" value="Multiheme cytochromes"/>
    <property type="match status" value="1"/>
</dbReference>
<name>A0AAU7DLK6_9BACT</name>
<dbReference type="Pfam" id="PF13435">
    <property type="entry name" value="Cytochrome_C554"/>
    <property type="match status" value="1"/>
</dbReference>